<evidence type="ECO:0000313" key="3">
    <source>
        <dbReference type="EMBL" id="GAA0422176.1"/>
    </source>
</evidence>
<keyword evidence="3" id="KW-0378">Hydrolase</keyword>
<protein>
    <submittedName>
        <fullName evidence="3">Alpha/beta fold hydrolase</fullName>
    </submittedName>
</protein>
<feature type="chain" id="PRO_5046768422" evidence="1">
    <location>
        <begin position="24"/>
        <end position="374"/>
    </location>
</feature>
<evidence type="ECO:0000256" key="1">
    <source>
        <dbReference type="SAM" id="SignalP"/>
    </source>
</evidence>
<dbReference type="RefSeq" id="WP_344028260.1">
    <property type="nucleotide sequence ID" value="NZ_BAAABX010000053.1"/>
</dbReference>
<feature type="domain" description="AB hydrolase-1" evidence="2">
    <location>
        <begin position="158"/>
        <end position="363"/>
    </location>
</feature>
<dbReference type="Proteomes" id="UP001500879">
    <property type="component" value="Unassembled WGS sequence"/>
</dbReference>
<dbReference type="InterPro" id="IPR000073">
    <property type="entry name" value="AB_hydrolase_1"/>
</dbReference>
<reference evidence="4" key="1">
    <citation type="journal article" date="2019" name="Int. J. Syst. Evol. Microbiol.">
        <title>The Global Catalogue of Microorganisms (GCM) 10K type strain sequencing project: providing services to taxonomists for standard genome sequencing and annotation.</title>
        <authorList>
            <consortium name="The Broad Institute Genomics Platform"/>
            <consortium name="The Broad Institute Genome Sequencing Center for Infectious Disease"/>
            <person name="Wu L."/>
            <person name="Ma J."/>
        </authorList>
    </citation>
    <scope>NUCLEOTIDE SEQUENCE [LARGE SCALE GENOMIC DNA]</scope>
    <source>
        <strain evidence="4">JCM 4788</strain>
    </source>
</reference>
<dbReference type="GO" id="GO:0016787">
    <property type="term" value="F:hydrolase activity"/>
    <property type="evidence" value="ECO:0007669"/>
    <property type="project" value="UniProtKB-KW"/>
</dbReference>
<gene>
    <name evidence="3" type="ORF">GCM10010357_49470</name>
</gene>
<proteinExistence type="predicted"/>
<name>A0ABP3ISC0_9ACTN</name>
<evidence type="ECO:0000259" key="2">
    <source>
        <dbReference type="Pfam" id="PF12697"/>
    </source>
</evidence>
<dbReference type="Pfam" id="PF12697">
    <property type="entry name" value="Abhydrolase_6"/>
    <property type="match status" value="1"/>
</dbReference>
<dbReference type="EMBL" id="BAAABX010000053">
    <property type="protein sequence ID" value="GAA0422176.1"/>
    <property type="molecule type" value="Genomic_DNA"/>
</dbReference>
<sequence>MHLVRTTAWTAAVAAAASAAALAAGRYAGTAALRTGPGTPLPGEHPLTVHAADTDTVTLARTPNALRPGTYGLTAPGLHAIVGPPVADVSHPHDRVVRRLVRVVHGHLHEGAHVHFTPQVHLGDPYQALGIAHREVDVPGADGTLPAWFLPGARDTAVVAVHGLGTTREHPMVVLPFLHRARLPVLVPALRGDPGAPRPADGIGRLGAAERHDVAAAVAEAVRRGARRVVLLGWSTGATAALLAAADPQTGPRVAGLVLDSPVLDWDAALHALAGRRPPAALRPLAVHSARARAGLDQGELRAAADPARLAVPTLLLHAPDDPVAPWHLSRDLAAHRPDLVTLRTVRDAGHSALWNADPAGYEEALRRFLTPLM</sequence>
<keyword evidence="1" id="KW-0732">Signal</keyword>
<dbReference type="InterPro" id="IPR029058">
    <property type="entry name" value="AB_hydrolase_fold"/>
</dbReference>
<keyword evidence="4" id="KW-1185">Reference proteome</keyword>
<dbReference type="Gene3D" id="3.40.50.1820">
    <property type="entry name" value="alpha/beta hydrolase"/>
    <property type="match status" value="1"/>
</dbReference>
<feature type="signal peptide" evidence="1">
    <location>
        <begin position="1"/>
        <end position="23"/>
    </location>
</feature>
<accession>A0ABP3ISC0</accession>
<evidence type="ECO:0000313" key="4">
    <source>
        <dbReference type="Proteomes" id="UP001500879"/>
    </source>
</evidence>
<comment type="caution">
    <text evidence="3">The sequence shown here is derived from an EMBL/GenBank/DDBJ whole genome shotgun (WGS) entry which is preliminary data.</text>
</comment>
<dbReference type="SUPFAM" id="SSF53474">
    <property type="entry name" value="alpha/beta-Hydrolases"/>
    <property type="match status" value="1"/>
</dbReference>
<organism evidence="3 4">
    <name type="scientific">Streptomyces luteireticuli</name>
    <dbReference type="NCBI Taxonomy" id="173858"/>
    <lineage>
        <taxon>Bacteria</taxon>
        <taxon>Bacillati</taxon>
        <taxon>Actinomycetota</taxon>
        <taxon>Actinomycetes</taxon>
        <taxon>Kitasatosporales</taxon>
        <taxon>Streptomycetaceae</taxon>
        <taxon>Streptomyces</taxon>
    </lineage>
</organism>